<keyword evidence="3" id="KW-1185">Reference proteome</keyword>
<dbReference type="Pfam" id="PF00266">
    <property type="entry name" value="Aminotran_5"/>
    <property type="match status" value="1"/>
</dbReference>
<dbReference type="Proteomes" id="UP000886595">
    <property type="component" value="Unassembled WGS sequence"/>
</dbReference>
<dbReference type="InterPro" id="IPR015421">
    <property type="entry name" value="PyrdxlP-dep_Trfase_major"/>
</dbReference>
<evidence type="ECO:0000313" key="3">
    <source>
        <dbReference type="Proteomes" id="UP000886595"/>
    </source>
</evidence>
<dbReference type="InterPro" id="IPR000192">
    <property type="entry name" value="Aminotrans_V_dom"/>
</dbReference>
<gene>
    <name evidence="2" type="ORF">Bca52824_042831</name>
</gene>
<dbReference type="OrthoDB" id="1736865at2759"/>
<feature type="domain" description="Aminotransferase class V" evidence="1">
    <location>
        <begin position="89"/>
        <end position="127"/>
    </location>
</feature>
<accession>A0A8X7UZ41</accession>
<comment type="caution">
    <text evidence="2">The sequence shown here is derived from an EMBL/GenBank/DDBJ whole genome shotgun (WGS) entry which is preliminary data.</text>
</comment>
<dbReference type="EMBL" id="JAAMPC010000009">
    <property type="protein sequence ID" value="KAG2296162.1"/>
    <property type="molecule type" value="Genomic_DNA"/>
</dbReference>
<dbReference type="Gene3D" id="3.90.1150.10">
    <property type="entry name" value="Aspartate Aminotransferase, domain 1"/>
    <property type="match status" value="1"/>
</dbReference>
<dbReference type="InterPro" id="IPR015422">
    <property type="entry name" value="PyrdxlP-dep_Trfase_small"/>
</dbReference>
<organism evidence="2 3">
    <name type="scientific">Brassica carinata</name>
    <name type="common">Ethiopian mustard</name>
    <name type="synonym">Abyssinian cabbage</name>
    <dbReference type="NCBI Taxonomy" id="52824"/>
    <lineage>
        <taxon>Eukaryota</taxon>
        <taxon>Viridiplantae</taxon>
        <taxon>Streptophyta</taxon>
        <taxon>Embryophyta</taxon>
        <taxon>Tracheophyta</taxon>
        <taxon>Spermatophyta</taxon>
        <taxon>Magnoliopsida</taxon>
        <taxon>eudicotyledons</taxon>
        <taxon>Gunneridae</taxon>
        <taxon>Pentapetalae</taxon>
        <taxon>rosids</taxon>
        <taxon>malvids</taxon>
        <taxon>Brassicales</taxon>
        <taxon>Brassicaceae</taxon>
        <taxon>Brassiceae</taxon>
        <taxon>Brassica</taxon>
    </lineage>
</organism>
<sequence>MISIPRSFSCVRRCSSLPVYFSPSSSATITADSKPIFLGRCARKDFRILHQVSNLNTTVYFGLLIKLYNAKQPFDLETEFQEVNGFKRVYLYSAATSQKPTTVLEALQNYYKFYNSKVHQGINYLSATKATD</sequence>
<protein>
    <recommendedName>
        <fullName evidence="1">Aminotransferase class V domain-containing protein</fullName>
    </recommendedName>
</protein>
<proteinExistence type="predicted"/>
<evidence type="ECO:0000259" key="1">
    <source>
        <dbReference type="Pfam" id="PF00266"/>
    </source>
</evidence>
<name>A0A8X7UZ41_BRACI</name>
<dbReference type="Gene3D" id="3.40.640.10">
    <property type="entry name" value="Type I PLP-dependent aspartate aminotransferase-like (Major domain)"/>
    <property type="match status" value="1"/>
</dbReference>
<reference evidence="2 3" key="1">
    <citation type="submission" date="2020-02" db="EMBL/GenBank/DDBJ databases">
        <authorList>
            <person name="Ma Q."/>
            <person name="Huang Y."/>
            <person name="Song X."/>
            <person name="Pei D."/>
        </authorList>
    </citation>
    <scope>NUCLEOTIDE SEQUENCE [LARGE SCALE GENOMIC DNA]</scope>
    <source>
        <strain evidence="2">Sxm20200214</strain>
        <tissue evidence="2">Leaf</tissue>
    </source>
</reference>
<evidence type="ECO:0000313" key="2">
    <source>
        <dbReference type="EMBL" id="KAG2296162.1"/>
    </source>
</evidence>
<dbReference type="AlphaFoldDB" id="A0A8X7UZ41"/>